<dbReference type="KEGG" id="nps:KRR39_23680"/>
<evidence type="ECO:0000256" key="3">
    <source>
        <dbReference type="ARBA" id="ARBA00022691"/>
    </source>
</evidence>
<keyword evidence="2" id="KW-0808">Transferase</keyword>
<reference evidence="5" key="1">
    <citation type="submission" date="2021-06" db="EMBL/GenBank/DDBJ databases">
        <title>Complete genome sequence of Nocardioides sp. G188.</title>
        <authorList>
            <person name="Im W.-T."/>
        </authorList>
    </citation>
    <scope>NUCLEOTIDE SEQUENCE</scope>
    <source>
        <strain evidence="5">G188</strain>
    </source>
</reference>
<name>A0A975SYM2_9ACTN</name>
<keyword evidence="6" id="KW-1185">Reference proteome</keyword>
<keyword evidence="3" id="KW-0949">S-adenosyl-L-methionine</keyword>
<accession>A0A975SYM2</accession>
<evidence type="ECO:0000313" key="6">
    <source>
        <dbReference type="Proteomes" id="UP000683575"/>
    </source>
</evidence>
<dbReference type="RefSeq" id="WP_216939785.1">
    <property type="nucleotide sequence ID" value="NZ_CP077062.1"/>
</dbReference>
<dbReference type="GO" id="GO:0008757">
    <property type="term" value="F:S-adenosylmethionine-dependent methyltransferase activity"/>
    <property type="evidence" value="ECO:0007669"/>
    <property type="project" value="InterPro"/>
</dbReference>
<sequence length="188" mass="21148">MTVPDFEAMYQADHDPWQVETSWYERRKLAVLLAALPAERYRRAWEPGCGPGLVSRRLADRVGELVASDVSDTAVALARQRTSDLPSVSVHRSTLPEVPFEGTVDLVVAAEFLYYVPDLEGALDALWSRCEPGGHLVVVHWAHHPHDAFRGGPEMHARIRLDCVRRDVRTLVTHVDQDFLLDVYEAPA</sequence>
<evidence type="ECO:0000256" key="2">
    <source>
        <dbReference type="ARBA" id="ARBA00022679"/>
    </source>
</evidence>
<dbReference type="EMBL" id="CP077062">
    <property type="protein sequence ID" value="QWZ08276.1"/>
    <property type="molecule type" value="Genomic_DNA"/>
</dbReference>
<gene>
    <name evidence="5" type="ORF">KRR39_23680</name>
</gene>
<dbReference type="GO" id="GO:0032259">
    <property type="term" value="P:methylation"/>
    <property type="evidence" value="ECO:0007669"/>
    <property type="project" value="UniProtKB-KW"/>
</dbReference>
<keyword evidence="1 5" id="KW-0489">Methyltransferase</keyword>
<dbReference type="InterPro" id="IPR013216">
    <property type="entry name" value="Methyltransf_11"/>
</dbReference>
<dbReference type="CDD" id="cd02440">
    <property type="entry name" value="AdoMet_MTases"/>
    <property type="match status" value="1"/>
</dbReference>
<dbReference type="PANTHER" id="PTHR43464">
    <property type="entry name" value="METHYLTRANSFERASE"/>
    <property type="match status" value="1"/>
</dbReference>
<dbReference type="PANTHER" id="PTHR43464:SF19">
    <property type="entry name" value="UBIQUINONE BIOSYNTHESIS O-METHYLTRANSFERASE, MITOCHONDRIAL"/>
    <property type="match status" value="1"/>
</dbReference>
<evidence type="ECO:0000256" key="1">
    <source>
        <dbReference type="ARBA" id="ARBA00022603"/>
    </source>
</evidence>
<dbReference type="Proteomes" id="UP000683575">
    <property type="component" value="Chromosome"/>
</dbReference>
<organism evidence="5 6">
    <name type="scientific">Nocardioides panacis</name>
    <dbReference type="NCBI Taxonomy" id="2849501"/>
    <lineage>
        <taxon>Bacteria</taxon>
        <taxon>Bacillati</taxon>
        <taxon>Actinomycetota</taxon>
        <taxon>Actinomycetes</taxon>
        <taxon>Propionibacteriales</taxon>
        <taxon>Nocardioidaceae</taxon>
        <taxon>Nocardioides</taxon>
    </lineage>
</organism>
<protein>
    <submittedName>
        <fullName evidence="5">Class I SAM-dependent methyltransferase</fullName>
    </submittedName>
</protein>
<dbReference type="Pfam" id="PF08241">
    <property type="entry name" value="Methyltransf_11"/>
    <property type="match status" value="1"/>
</dbReference>
<proteinExistence type="predicted"/>
<dbReference type="AlphaFoldDB" id="A0A975SYM2"/>
<evidence type="ECO:0000313" key="5">
    <source>
        <dbReference type="EMBL" id="QWZ08276.1"/>
    </source>
</evidence>
<evidence type="ECO:0000259" key="4">
    <source>
        <dbReference type="Pfam" id="PF08241"/>
    </source>
</evidence>
<feature type="domain" description="Methyltransferase type 11" evidence="4">
    <location>
        <begin position="46"/>
        <end position="138"/>
    </location>
</feature>